<accession>A0A833LXA2</accession>
<protein>
    <recommendedName>
        <fullName evidence="3">Lipoprotein</fullName>
    </recommendedName>
</protein>
<evidence type="ECO:0008006" key="3">
    <source>
        <dbReference type="Google" id="ProtNLM"/>
    </source>
</evidence>
<reference evidence="1 2" key="1">
    <citation type="submission" date="2019-10" db="EMBL/GenBank/DDBJ databases">
        <title>Extracellular Electron Transfer in a Candidatus Methanoperedens spp. Enrichment Culture.</title>
        <authorList>
            <person name="Berger S."/>
            <person name="Rangel Shaw D."/>
            <person name="Berben T."/>
            <person name="In 'T Zandt M."/>
            <person name="Frank J."/>
            <person name="Reimann J."/>
            <person name="Jetten M.S.M."/>
            <person name="Welte C.U."/>
        </authorList>
    </citation>
    <scope>NUCLEOTIDE SEQUENCE [LARGE SCALE GENOMIC DNA]</scope>
    <source>
        <strain evidence="1">SB12</strain>
    </source>
</reference>
<organism evidence="1 2">
    <name type="scientific">Leptonema illini</name>
    <dbReference type="NCBI Taxonomy" id="183"/>
    <lineage>
        <taxon>Bacteria</taxon>
        <taxon>Pseudomonadati</taxon>
        <taxon>Spirochaetota</taxon>
        <taxon>Spirochaetia</taxon>
        <taxon>Leptospirales</taxon>
        <taxon>Leptospiraceae</taxon>
        <taxon>Leptonema</taxon>
    </lineage>
</organism>
<dbReference type="AlphaFoldDB" id="A0A833LXA2"/>
<dbReference type="Proteomes" id="UP000460298">
    <property type="component" value="Unassembled WGS sequence"/>
</dbReference>
<name>A0A833LXA2_9LEPT</name>
<evidence type="ECO:0000313" key="1">
    <source>
        <dbReference type="EMBL" id="KAB2930605.1"/>
    </source>
</evidence>
<sequence length="146" mass="15792">MKAIRLLNIPLLTVILLAACSVDVRPLKFDVVPRMQGTAIQAGSDGDLVGTQIYRFSLKRVIDVTLSAEIVAQRTGISASFVREGFLFSPAIPCDGDGLTIRCHATDDQTQPGIYRITLNSNDGKPITYRLFVALQGPGYAEVEAP</sequence>
<gene>
    <name evidence="1" type="ORF">F9K24_16310</name>
</gene>
<comment type="caution">
    <text evidence="1">The sequence shown here is derived from an EMBL/GenBank/DDBJ whole genome shotgun (WGS) entry which is preliminary data.</text>
</comment>
<proteinExistence type="predicted"/>
<dbReference type="EMBL" id="WBUI01000019">
    <property type="protein sequence ID" value="KAB2930605.1"/>
    <property type="molecule type" value="Genomic_DNA"/>
</dbReference>
<evidence type="ECO:0000313" key="2">
    <source>
        <dbReference type="Proteomes" id="UP000460298"/>
    </source>
</evidence>
<dbReference type="PROSITE" id="PS51257">
    <property type="entry name" value="PROKAR_LIPOPROTEIN"/>
    <property type="match status" value="1"/>
</dbReference>